<protein>
    <submittedName>
        <fullName evidence="1">Uncharacterized protein</fullName>
    </submittedName>
</protein>
<organism evidence="1 2">
    <name type="scientific">Salinigranum rubrum</name>
    <dbReference type="NCBI Taxonomy" id="755307"/>
    <lineage>
        <taxon>Archaea</taxon>
        <taxon>Methanobacteriati</taxon>
        <taxon>Methanobacteriota</taxon>
        <taxon>Stenosarchaea group</taxon>
        <taxon>Halobacteria</taxon>
        <taxon>Halobacteriales</taxon>
        <taxon>Haloferacaceae</taxon>
        <taxon>Salinigranum</taxon>
    </lineage>
</organism>
<dbReference type="RefSeq" id="WP_103425756.1">
    <property type="nucleotide sequence ID" value="NZ_CP026309.1"/>
</dbReference>
<accession>A0A2I8VJF1</accession>
<evidence type="ECO:0000313" key="1">
    <source>
        <dbReference type="EMBL" id="AUV82067.1"/>
    </source>
</evidence>
<evidence type="ECO:0000313" key="2">
    <source>
        <dbReference type="Proteomes" id="UP000236584"/>
    </source>
</evidence>
<proteinExistence type="predicted"/>
<dbReference type="Proteomes" id="UP000236584">
    <property type="component" value="Chromosome"/>
</dbReference>
<dbReference type="GeneID" id="35592574"/>
<dbReference type="AlphaFoldDB" id="A0A2I8VJF1"/>
<dbReference type="KEGG" id="srub:C2R22_10745"/>
<reference evidence="1 2" key="1">
    <citation type="submission" date="2018-01" db="EMBL/GenBank/DDBJ databases">
        <title>Complete genome sequence of Salinigranum rubrum GX10T, an extremely halophilic archaeon isolated from a marine solar saltern.</title>
        <authorList>
            <person name="Han S."/>
        </authorList>
    </citation>
    <scope>NUCLEOTIDE SEQUENCE [LARGE SCALE GENOMIC DNA]</scope>
    <source>
        <strain evidence="1 2">GX10</strain>
    </source>
</reference>
<gene>
    <name evidence="1" type="ORF">C2R22_10745</name>
</gene>
<keyword evidence="2" id="KW-1185">Reference proteome</keyword>
<name>A0A2I8VJF1_9EURY</name>
<sequence length="110" mass="12160">MTTREQLTFERTQALLRQLEALQNQQEFRAIREAAELGEAEQAVTQRDKAIDEIVTDYQSARSSFDTAVADYGAAGDTATRMSAVATAVQAQQSQIDEIVEYLVLTSDSL</sequence>
<dbReference type="EMBL" id="CP026309">
    <property type="protein sequence ID" value="AUV82067.1"/>
    <property type="molecule type" value="Genomic_DNA"/>
</dbReference>